<feature type="compositionally biased region" description="Polar residues" evidence="2">
    <location>
        <begin position="207"/>
        <end position="227"/>
    </location>
</feature>
<dbReference type="AlphaFoldDB" id="A0A445IX93"/>
<evidence type="ECO:0000313" key="4">
    <source>
        <dbReference type="EMBL" id="RZB90630.1"/>
    </source>
</evidence>
<feature type="region of interest" description="Disordered" evidence="2">
    <location>
        <begin position="691"/>
        <end position="751"/>
    </location>
</feature>
<dbReference type="InterPro" id="IPR001841">
    <property type="entry name" value="Znf_RING"/>
</dbReference>
<dbReference type="SMART" id="SM00184">
    <property type="entry name" value="RING"/>
    <property type="match status" value="1"/>
</dbReference>
<feature type="region of interest" description="Disordered" evidence="2">
    <location>
        <begin position="764"/>
        <end position="784"/>
    </location>
</feature>
<evidence type="ECO:0000313" key="5">
    <source>
        <dbReference type="Proteomes" id="UP000289340"/>
    </source>
</evidence>
<keyword evidence="1" id="KW-0479">Metal-binding</keyword>
<feature type="compositionally biased region" description="Acidic residues" evidence="2">
    <location>
        <begin position="703"/>
        <end position="726"/>
    </location>
</feature>
<name>A0A445IX93_GLYSO</name>
<feature type="compositionally biased region" description="Basic and acidic residues" evidence="2">
    <location>
        <begin position="264"/>
        <end position="278"/>
    </location>
</feature>
<feature type="compositionally biased region" description="Basic and acidic residues" evidence="2">
    <location>
        <begin position="485"/>
        <end position="497"/>
    </location>
</feature>
<keyword evidence="1" id="KW-0863">Zinc-finger</keyword>
<feature type="compositionally biased region" description="Polar residues" evidence="2">
    <location>
        <begin position="471"/>
        <end position="484"/>
    </location>
</feature>
<proteinExistence type="predicted"/>
<dbReference type="CDD" id="cd16647">
    <property type="entry name" value="mRING-HC-C3HC5_NEU1"/>
    <property type="match status" value="1"/>
</dbReference>
<feature type="compositionally biased region" description="Polar residues" evidence="2">
    <location>
        <begin position="241"/>
        <end position="250"/>
    </location>
</feature>
<dbReference type="InterPro" id="IPR013083">
    <property type="entry name" value="Znf_RING/FYVE/PHD"/>
</dbReference>
<feature type="compositionally biased region" description="Polar residues" evidence="2">
    <location>
        <begin position="511"/>
        <end position="523"/>
    </location>
</feature>
<keyword evidence="5" id="KW-1185">Reference proteome</keyword>
<comment type="caution">
    <text evidence="4">The sequence shown here is derived from an EMBL/GenBank/DDBJ whole genome shotgun (WGS) entry which is preliminary data.</text>
</comment>
<organism evidence="4 5">
    <name type="scientific">Glycine soja</name>
    <name type="common">Wild soybean</name>
    <dbReference type="NCBI Taxonomy" id="3848"/>
    <lineage>
        <taxon>Eukaryota</taxon>
        <taxon>Viridiplantae</taxon>
        <taxon>Streptophyta</taxon>
        <taxon>Embryophyta</taxon>
        <taxon>Tracheophyta</taxon>
        <taxon>Spermatophyta</taxon>
        <taxon>Magnoliopsida</taxon>
        <taxon>eudicotyledons</taxon>
        <taxon>Gunneridae</taxon>
        <taxon>Pentapetalae</taxon>
        <taxon>rosids</taxon>
        <taxon>fabids</taxon>
        <taxon>Fabales</taxon>
        <taxon>Fabaceae</taxon>
        <taxon>Papilionoideae</taxon>
        <taxon>50 kb inversion clade</taxon>
        <taxon>NPAAA clade</taxon>
        <taxon>indigoferoid/millettioid clade</taxon>
        <taxon>Phaseoleae</taxon>
        <taxon>Glycine</taxon>
        <taxon>Glycine subgen. Soja</taxon>
    </lineage>
</organism>
<dbReference type="Proteomes" id="UP000289340">
    <property type="component" value="Chromosome 9"/>
</dbReference>
<keyword evidence="1" id="KW-0862">Zinc</keyword>
<dbReference type="PANTHER" id="PTHR47820">
    <property type="entry name" value="BNAC05G24000D PROTEIN"/>
    <property type="match status" value="1"/>
</dbReference>
<feature type="compositionally biased region" description="Low complexity" evidence="2">
    <location>
        <begin position="769"/>
        <end position="782"/>
    </location>
</feature>
<feature type="compositionally biased region" description="Polar residues" evidence="2">
    <location>
        <begin position="443"/>
        <end position="456"/>
    </location>
</feature>
<dbReference type="GO" id="GO:0008270">
    <property type="term" value="F:zinc ion binding"/>
    <property type="evidence" value="ECO:0007669"/>
    <property type="project" value="UniProtKB-KW"/>
</dbReference>
<reference evidence="4 5" key="1">
    <citation type="submission" date="2018-09" db="EMBL/GenBank/DDBJ databases">
        <title>A high-quality reference genome of wild soybean provides a powerful tool to mine soybean genomes.</title>
        <authorList>
            <person name="Xie M."/>
            <person name="Chung C.Y.L."/>
            <person name="Li M.-W."/>
            <person name="Wong F.-L."/>
            <person name="Chan T.-F."/>
            <person name="Lam H.-M."/>
        </authorList>
    </citation>
    <scope>NUCLEOTIDE SEQUENCE [LARGE SCALE GENOMIC DNA]</scope>
    <source>
        <strain evidence="5">cv. W05</strain>
        <tissue evidence="4">Hypocotyl of etiolated seedlings</tissue>
    </source>
</reference>
<sequence length="922" mass="104540">MASSQIEIASSSPFGCALRDRNHREACSRESGNVKSTHHHHHANFQRNMKNFVMDLNMCMAVSSDSKANENENNSSSSINNHRKAPKNKQLERLLITRANPFINNSNVASNETSLASLISPRHSGLLDRWATRQACQMVSNLENEAELLSMDGNDMLPRTSSSSEEESSFSSETRNGGGASSLVQIWEKRLNQSSVSKPNTPRERIGSTSSSINENANAFSPENANAFSGEEQCFDGPSGNEESFTSSSFPDWESSDQSLSPSRRSESDRVRVADIIKKLTSTSQNQCPTPSFADDNEHEGYGSSVTGSPCRERECDQQHSEQNRRVNCSLRIRGRRAYIDLLAQMENDRLGELNNLVERGAVSKFPQRGRIQAMLRLRLLQRGVAANDQPRQKSTASEVNNSQPHGYAIMQLRERFSSGAELRTPVQTELANPRSPQRETVNKTTQLDNSVTTDQLSKDTSNKKGHGNANHATESTQKSASQTRIDHSTEEAHPSSDIKAPQNDSRETTEATTSTIDSNLNEMTADREETSNQQNAMAKSSNDETVNEEEESNQQHAETSYEETIEEASNQNYAESSYDDEMEEEVEEIDQNCYETNYDWISEISRPRSYWEECRQAWYREMLETGTQNEDIRRLLERRTVSSFLSSDFRGRMDRLMESHRGTQTHLVNSQDREEDSQGLMAFLQERLHSTRASQDGSNAREEEDESRNQDEEEEDNTDEQEQEHEEEHEKESLISGSYHEVGDYSNRSSSWSYRDNEAGDDFDRVVSSSPQPYQSQSFYSECRHSSSTNHHSIEMELIYDLRGHMEQLYSEISELRKSIKGCLEMQMELQQSIKQEVQTASVMQCKHTITVKKEEKKSNDTTLKKGNCCICYEMKVDSVLYRCGHMCTCLKCANELQWNSGKCPICRAKIVDVVHVYVDS</sequence>
<feature type="compositionally biased region" description="Low complexity" evidence="2">
    <location>
        <begin position="65"/>
        <end position="80"/>
    </location>
</feature>
<dbReference type="Gene3D" id="3.30.40.10">
    <property type="entry name" value="Zinc/RING finger domain, C3HC4 (zinc finger)"/>
    <property type="match status" value="1"/>
</dbReference>
<feature type="region of interest" description="Disordered" evidence="2">
    <location>
        <begin position="65"/>
        <end position="88"/>
    </location>
</feature>
<dbReference type="SUPFAM" id="SSF57850">
    <property type="entry name" value="RING/U-box"/>
    <property type="match status" value="1"/>
</dbReference>
<feature type="region of interest" description="Disordered" evidence="2">
    <location>
        <begin position="426"/>
        <end position="580"/>
    </location>
</feature>
<feature type="compositionally biased region" description="Polar residues" evidence="2">
    <location>
        <begin position="280"/>
        <end position="290"/>
    </location>
</feature>
<protein>
    <submittedName>
        <fullName evidence="4">Protein neuralized isoform A</fullName>
    </submittedName>
</protein>
<evidence type="ECO:0000259" key="3">
    <source>
        <dbReference type="PROSITE" id="PS50089"/>
    </source>
</evidence>
<feature type="compositionally biased region" description="Polar residues" evidence="2">
    <location>
        <begin position="532"/>
        <end position="545"/>
    </location>
</feature>
<feature type="region of interest" description="Disordered" evidence="2">
    <location>
        <begin position="153"/>
        <end position="324"/>
    </location>
</feature>
<dbReference type="Gramene" id="XM_028324641.1">
    <property type="protein sequence ID" value="XP_028180442.1"/>
    <property type="gene ID" value="LOC114367448"/>
</dbReference>
<accession>A0A445IX93</accession>
<feature type="compositionally biased region" description="Basic and acidic residues" evidence="2">
    <location>
        <begin position="311"/>
        <end position="324"/>
    </location>
</feature>
<evidence type="ECO:0000256" key="1">
    <source>
        <dbReference type="PROSITE-ProRule" id="PRU00175"/>
    </source>
</evidence>
<dbReference type="Pfam" id="PF13920">
    <property type="entry name" value="zf-C3HC4_3"/>
    <property type="match status" value="1"/>
</dbReference>
<evidence type="ECO:0000256" key="2">
    <source>
        <dbReference type="SAM" id="MobiDB-lite"/>
    </source>
</evidence>
<gene>
    <name evidence="4" type="ORF">D0Y65_023206</name>
</gene>
<dbReference type="PROSITE" id="PS50089">
    <property type="entry name" value="ZF_RING_2"/>
    <property type="match status" value="1"/>
</dbReference>
<dbReference type="PANTHER" id="PTHR47820:SF3">
    <property type="entry name" value="OS07G0499800 PROTEIN"/>
    <property type="match status" value="1"/>
</dbReference>
<feature type="domain" description="RING-type" evidence="3">
    <location>
        <begin position="870"/>
        <end position="909"/>
    </location>
</feature>
<dbReference type="EMBL" id="QZWG01000009">
    <property type="protein sequence ID" value="RZB90630.1"/>
    <property type="molecule type" value="Genomic_DNA"/>
</dbReference>
<feature type="compositionally biased region" description="Polar residues" evidence="2">
    <location>
        <begin position="426"/>
        <end position="436"/>
    </location>
</feature>